<dbReference type="EC" id="3.4.19.12" evidence="4"/>
<dbReference type="CDD" id="cd00121">
    <property type="entry name" value="MATH"/>
    <property type="match status" value="1"/>
</dbReference>
<evidence type="ECO:0000259" key="2">
    <source>
        <dbReference type="PROSITE" id="PS50144"/>
    </source>
</evidence>
<dbReference type="Gene3D" id="2.60.210.10">
    <property type="entry name" value="Apoptosis, Tumor Necrosis Factor Receptor Associated Protein 2, Chain A"/>
    <property type="match status" value="1"/>
</dbReference>
<protein>
    <submittedName>
        <fullName evidence="3">NtN2 protein</fullName>
    </submittedName>
    <submittedName>
        <fullName evidence="4">Putative ubiquitinyl hydrolase 1</fullName>
        <ecNumber evidence="4">3.4.19.12</ecNumber>
    </submittedName>
</protein>
<evidence type="ECO:0000256" key="1">
    <source>
        <dbReference type="ARBA" id="ARBA00023054"/>
    </source>
</evidence>
<dbReference type="PANTHER" id="PTHR46236">
    <property type="entry name" value="TRAF-LIKE SUPERFAMILY PROTEIN"/>
    <property type="match status" value="1"/>
</dbReference>
<organism evidence="3">
    <name type="scientific">Medicago truncatula</name>
    <name type="common">Barrel medic</name>
    <name type="synonym">Medicago tribuloides</name>
    <dbReference type="NCBI Taxonomy" id="3880"/>
    <lineage>
        <taxon>Eukaryota</taxon>
        <taxon>Viridiplantae</taxon>
        <taxon>Streptophyta</taxon>
        <taxon>Embryophyta</taxon>
        <taxon>Tracheophyta</taxon>
        <taxon>Spermatophyta</taxon>
        <taxon>Magnoliopsida</taxon>
        <taxon>eudicotyledons</taxon>
        <taxon>Gunneridae</taxon>
        <taxon>Pentapetalae</taxon>
        <taxon>rosids</taxon>
        <taxon>fabids</taxon>
        <taxon>Fabales</taxon>
        <taxon>Fabaceae</taxon>
        <taxon>Papilionoideae</taxon>
        <taxon>50 kb inversion clade</taxon>
        <taxon>NPAAA clade</taxon>
        <taxon>Hologalegina</taxon>
        <taxon>IRL clade</taxon>
        <taxon>Trifolieae</taxon>
        <taxon>Medicago</taxon>
    </lineage>
</organism>
<keyword evidence="4" id="KW-0378">Hydrolase</keyword>
<accession>Q9ZR42</accession>
<keyword evidence="1" id="KW-0175">Coiled coil</keyword>
<dbReference type="AlphaFoldDB" id="Q9ZR42"/>
<dbReference type="InterPro" id="IPR002083">
    <property type="entry name" value="MATH/TRAF_dom"/>
</dbReference>
<sequence>MGGSKYERRTSLTAPGIQSYTWRTERFSRVRATVLYSDVFEAGGYKWRAIIHPRGNNTDYLSIYLCTADSASLPDGWSSYVEFTLKVVNQIEYKYSVTKGAIFNLFFTVVTNELPCMYVEIQTKCGNAHNFWA</sequence>
<name>Q9ZR42_MEDTR</name>
<evidence type="ECO:0000313" key="3">
    <source>
        <dbReference type="EMBL" id="CAA77095.1"/>
    </source>
</evidence>
<evidence type="ECO:0000313" key="4">
    <source>
        <dbReference type="EMBL" id="RHN57694.1"/>
    </source>
</evidence>
<dbReference type="EMBL" id="PSQE01000005">
    <property type="protein sequence ID" value="RHN57694.1"/>
    <property type="molecule type" value="Genomic_DNA"/>
</dbReference>
<reference evidence="3" key="2">
    <citation type="submission" date="1998-10" db="EMBL/GenBank/DDBJ databases">
        <authorList>
            <person name="Gamas P."/>
        </authorList>
    </citation>
    <scope>NUCLEOTIDE SEQUENCE</scope>
    <source>
        <tissue evidence="3">Root nodule</tissue>
    </source>
</reference>
<dbReference type="PANTHER" id="PTHR46236:SF35">
    <property type="entry name" value="MATH DOMAIN-CONTAINING PROTEIN"/>
    <property type="match status" value="1"/>
</dbReference>
<dbReference type="SMART" id="SM00061">
    <property type="entry name" value="MATH"/>
    <property type="match status" value="1"/>
</dbReference>
<gene>
    <name evidence="3" type="primary">NtN2</name>
    <name evidence="4" type="ORF">MtrunA17_Chr5g0443211</name>
</gene>
<feature type="non-terminal residue" evidence="3">
    <location>
        <position position="133"/>
    </location>
</feature>
<proteinExistence type="evidence at transcript level"/>
<dbReference type="Gramene" id="rna33274">
    <property type="protein sequence ID" value="RHN57694.1"/>
    <property type="gene ID" value="gene33274"/>
</dbReference>
<dbReference type="GO" id="GO:0004843">
    <property type="term" value="F:cysteine-type deubiquitinase activity"/>
    <property type="evidence" value="ECO:0007669"/>
    <property type="project" value="UniProtKB-EC"/>
</dbReference>
<dbReference type="InterPro" id="IPR008974">
    <property type="entry name" value="TRAF-like"/>
</dbReference>
<dbReference type="PROSITE" id="PS50144">
    <property type="entry name" value="MATH"/>
    <property type="match status" value="1"/>
</dbReference>
<dbReference type="EMBL" id="Y18251">
    <property type="protein sequence ID" value="CAA77095.1"/>
    <property type="molecule type" value="mRNA"/>
</dbReference>
<dbReference type="ExpressionAtlas" id="Q9ZR42">
    <property type="expression patterns" value="differential"/>
</dbReference>
<reference evidence="4" key="3">
    <citation type="journal article" date="2018" name="Nat. Plants">
        <title>Whole-genome landscape of Medicago truncatula symbiotic genes.</title>
        <authorList>
            <person name="Pecrix Y."/>
            <person name="Gamas P."/>
            <person name="Carrere S."/>
        </authorList>
    </citation>
    <scope>NUCLEOTIDE SEQUENCE</scope>
    <source>
        <tissue evidence="4">Leaves</tissue>
    </source>
</reference>
<dbReference type="InterPro" id="IPR050804">
    <property type="entry name" value="MCC"/>
</dbReference>
<feature type="domain" description="MATH" evidence="2">
    <location>
        <begin position="17"/>
        <end position="133"/>
    </location>
</feature>
<dbReference type="Proteomes" id="UP000265566">
    <property type="component" value="Chromosome 5"/>
</dbReference>
<dbReference type="Pfam" id="PF22486">
    <property type="entry name" value="MATH_2"/>
    <property type="match status" value="1"/>
</dbReference>
<reference evidence="3" key="1">
    <citation type="journal article" date="1996" name="Mol. Plant Microbe Interact.">
        <title>Use of a subtractive hybridization approach to identify new Medicago truncatula genes induced during root nodule development.</title>
        <authorList>
            <person name="Gamas P."/>
            <person name="de Carvalho Niebel F."/>
            <person name="Lescure N."/>
            <person name="Cullimore J."/>
        </authorList>
    </citation>
    <scope>NUCLEOTIDE SEQUENCE</scope>
    <source>
        <tissue evidence="3">Root nodule</tissue>
    </source>
</reference>
<dbReference type="SUPFAM" id="SSF49599">
    <property type="entry name" value="TRAF domain-like"/>
    <property type="match status" value="1"/>
</dbReference>